<evidence type="ECO:0000313" key="2">
    <source>
        <dbReference type="EMBL" id="KWV51064.1"/>
    </source>
</evidence>
<name>A0A120FKQ3_9HYPH</name>
<proteinExistence type="predicted"/>
<feature type="signal peptide" evidence="1">
    <location>
        <begin position="1"/>
        <end position="25"/>
    </location>
</feature>
<gene>
    <name evidence="2" type="ORF">AS026_06980</name>
</gene>
<dbReference type="PROSITE" id="PS51257">
    <property type="entry name" value="PROKAR_LIPOPROTEIN"/>
    <property type="match status" value="1"/>
</dbReference>
<feature type="chain" id="PRO_5007165411" description="Lipoprotein" evidence="1">
    <location>
        <begin position="26"/>
        <end position="151"/>
    </location>
</feature>
<dbReference type="AlphaFoldDB" id="A0A120FKQ3"/>
<evidence type="ECO:0008006" key="4">
    <source>
        <dbReference type="Google" id="ProtNLM"/>
    </source>
</evidence>
<comment type="caution">
    <text evidence="2">The sequence shown here is derived from an EMBL/GenBank/DDBJ whole genome shotgun (WGS) entry which is preliminary data.</text>
</comment>
<dbReference type="Proteomes" id="UP000068164">
    <property type="component" value="Unassembled WGS sequence"/>
</dbReference>
<accession>A0A120FKQ3</accession>
<evidence type="ECO:0000256" key="1">
    <source>
        <dbReference type="SAM" id="SignalP"/>
    </source>
</evidence>
<sequence>MSWVKSCFLPVALVCIALASCSIFAKEQPTPVYDVRSAVVVSAQKIPPAILAGVGDRVNAAINATVRTDVYPRVVLTIRILFVEKGQGFDKSRNVAKVSVDAASVDDGSVIAVSAFEVTSFSSSPTAADEILAEDIAARIRSAFSLSAGRA</sequence>
<evidence type="ECO:0000313" key="3">
    <source>
        <dbReference type="Proteomes" id="UP000068164"/>
    </source>
</evidence>
<keyword evidence="1" id="KW-0732">Signal</keyword>
<reference evidence="2 3" key="1">
    <citation type="submission" date="2015-11" db="EMBL/GenBank/DDBJ databases">
        <title>Draft Genome Sequence of the Strain BR 10423 (Rhizobium sp.) isolated from nodules of Mimosa pudica.</title>
        <authorList>
            <person name="Barauna A.C."/>
            <person name="Zilli J.E."/>
            <person name="Simoes-Araujo J.L."/>
            <person name="Reis V.M."/>
            <person name="James E.K."/>
            <person name="Reis F.B.Jr."/>
            <person name="Rouws L.F."/>
            <person name="Passos S.R."/>
            <person name="Gois S.R."/>
        </authorList>
    </citation>
    <scope>NUCLEOTIDE SEQUENCE [LARGE SCALE GENOMIC DNA]</scope>
    <source>
        <strain evidence="2 3">BR10423</strain>
    </source>
</reference>
<organism evidence="2 3">
    <name type="scientific">Rhizobium altiplani</name>
    <dbReference type="NCBI Taxonomy" id="1864509"/>
    <lineage>
        <taxon>Bacteria</taxon>
        <taxon>Pseudomonadati</taxon>
        <taxon>Pseudomonadota</taxon>
        <taxon>Alphaproteobacteria</taxon>
        <taxon>Hyphomicrobiales</taxon>
        <taxon>Rhizobiaceae</taxon>
        <taxon>Rhizobium/Agrobacterium group</taxon>
        <taxon>Rhizobium</taxon>
    </lineage>
</organism>
<dbReference type="RefSeq" id="WP_062370854.1">
    <property type="nucleotide sequence ID" value="NZ_LNCD01000082.1"/>
</dbReference>
<keyword evidence="3" id="KW-1185">Reference proteome</keyword>
<dbReference type="OrthoDB" id="8302327at2"/>
<protein>
    <recommendedName>
        <fullName evidence="4">Lipoprotein</fullName>
    </recommendedName>
</protein>
<dbReference type="EMBL" id="LNCD01000082">
    <property type="protein sequence ID" value="KWV51064.1"/>
    <property type="molecule type" value="Genomic_DNA"/>
</dbReference>